<protein>
    <recommendedName>
        <fullName evidence="1">N-acetyltransferase domain-containing protein</fullName>
    </recommendedName>
</protein>
<reference evidence="2 3" key="1">
    <citation type="journal article" date="2011" name="Proc. Natl. Acad. Sci. U.S.A.">
        <title>Evolutionary erosion of yeast sex chromosomes by mating-type switching accidents.</title>
        <authorList>
            <person name="Gordon J.L."/>
            <person name="Armisen D."/>
            <person name="Proux-Wera E."/>
            <person name="Oheigeartaigh S.S."/>
            <person name="Byrne K.P."/>
            <person name="Wolfe K.H."/>
        </authorList>
    </citation>
    <scope>NUCLEOTIDE SEQUENCE [LARGE SCALE GENOMIC DNA]</scope>
    <source>
        <strain evidence="3">ATCC 10662 / CBS 1146 / NBRC 0425 / NCYC 2629 / NRRL Y-866</strain>
    </source>
</reference>
<dbReference type="PANTHER" id="PTHR43441">
    <property type="entry name" value="RIBOSOMAL-PROTEIN-SERINE ACETYLTRANSFERASE"/>
    <property type="match status" value="1"/>
</dbReference>
<dbReference type="EMBL" id="HE616743">
    <property type="protein sequence ID" value="CCE90895.1"/>
    <property type="molecule type" value="Genomic_DNA"/>
</dbReference>
<dbReference type="GO" id="GO:0008999">
    <property type="term" value="F:protein-N-terminal-alanine acetyltransferase activity"/>
    <property type="evidence" value="ECO:0007669"/>
    <property type="project" value="TreeGrafter"/>
</dbReference>
<evidence type="ECO:0000313" key="2">
    <source>
        <dbReference type="EMBL" id="CCE90895.1"/>
    </source>
</evidence>
<name>G8ZQK1_TORDE</name>
<dbReference type="InParanoid" id="G8ZQK1"/>
<dbReference type="InterPro" id="IPR051908">
    <property type="entry name" value="Ribosomal_N-acetyltransferase"/>
</dbReference>
<dbReference type="InterPro" id="IPR000182">
    <property type="entry name" value="GNAT_dom"/>
</dbReference>
<dbReference type="PROSITE" id="PS51186">
    <property type="entry name" value="GNAT"/>
    <property type="match status" value="1"/>
</dbReference>
<dbReference type="Proteomes" id="UP000005627">
    <property type="component" value="Chromosome 2"/>
</dbReference>
<dbReference type="Gene3D" id="3.40.630.30">
    <property type="match status" value="1"/>
</dbReference>
<dbReference type="SUPFAM" id="SSF55729">
    <property type="entry name" value="Acyl-CoA N-acyltransferases (Nat)"/>
    <property type="match status" value="1"/>
</dbReference>
<dbReference type="FunCoup" id="G8ZQK1">
    <property type="interactions" value="757"/>
</dbReference>
<sequence>MAGTRINEFNQEIGFAIENWSTRELPQRVTFTGKYCELQPLNIEKHASQLYESYESSGNSIWTYVPCGPFASLQDFKGFINKCNSDDKSVFFAVIDKSSGRAVGMISLISVNEQNGSIEVGYVIYSGHLKKTPIATEAQYLLMKYAFDELKYRRYEWRCDSLNKPSSNAAKRLGFTVEGTFRQAMVYKGRSRDTTYLSIIDSEWKTCQEAFEKWLSPDNLVNGVQKRSLNDIRDQCREKSK</sequence>
<dbReference type="GeneID" id="11500192"/>
<evidence type="ECO:0000313" key="3">
    <source>
        <dbReference type="Proteomes" id="UP000005627"/>
    </source>
</evidence>
<dbReference type="PANTHER" id="PTHR43441:SF2">
    <property type="entry name" value="FAMILY ACETYLTRANSFERASE, PUTATIVE (AFU_ORTHOLOGUE AFUA_7G00850)-RELATED"/>
    <property type="match status" value="1"/>
</dbReference>
<accession>G8ZQK1</accession>
<dbReference type="eggNOG" id="ENOG502RYBC">
    <property type="taxonomic scope" value="Eukaryota"/>
</dbReference>
<feature type="domain" description="N-acetyltransferase" evidence="1">
    <location>
        <begin position="36"/>
        <end position="193"/>
    </location>
</feature>
<evidence type="ECO:0000259" key="1">
    <source>
        <dbReference type="PROSITE" id="PS51186"/>
    </source>
</evidence>
<dbReference type="InterPro" id="IPR016181">
    <property type="entry name" value="Acyl_CoA_acyltransferase"/>
</dbReference>
<proteinExistence type="predicted"/>
<dbReference type="AlphaFoldDB" id="G8ZQK1"/>
<dbReference type="HOGENOM" id="CLU_013985_1_2_1"/>
<organism evidence="2 3">
    <name type="scientific">Torulaspora delbrueckii</name>
    <name type="common">Yeast</name>
    <name type="synonym">Candida colliculosa</name>
    <dbReference type="NCBI Taxonomy" id="4950"/>
    <lineage>
        <taxon>Eukaryota</taxon>
        <taxon>Fungi</taxon>
        <taxon>Dikarya</taxon>
        <taxon>Ascomycota</taxon>
        <taxon>Saccharomycotina</taxon>
        <taxon>Saccharomycetes</taxon>
        <taxon>Saccharomycetales</taxon>
        <taxon>Saccharomycetaceae</taxon>
        <taxon>Torulaspora</taxon>
    </lineage>
</organism>
<dbReference type="GO" id="GO:1990189">
    <property type="term" value="F:protein N-terminal-serine acetyltransferase activity"/>
    <property type="evidence" value="ECO:0007669"/>
    <property type="project" value="TreeGrafter"/>
</dbReference>
<gene>
    <name evidence="2" type="primary">TDEL0B07660</name>
    <name evidence="2" type="ORF">TDEL_0B07660</name>
</gene>
<dbReference type="KEGG" id="tdl:TDEL_0B07660"/>
<dbReference type="OrthoDB" id="41238at2759"/>
<dbReference type="FunFam" id="3.40.630.30:FF:000047">
    <property type="entry name" value="Acetyltransferase, GNAT family"/>
    <property type="match status" value="1"/>
</dbReference>
<keyword evidence="3" id="KW-1185">Reference proteome</keyword>
<dbReference type="Pfam" id="PF13302">
    <property type="entry name" value="Acetyltransf_3"/>
    <property type="match status" value="1"/>
</dbReference>
<dbReference type="RefSeq" id="XP_003680106.1">
    <property type="nucleotide sequence ID" value="XM_003680058.1"/>
</dbReference>